<dbReference type="EMBL" id="SKFG01000034">
    <property type="protein sequence ID" value="TCZ73208.1"/>
    <property type="molecule type" value="Genomic_DNA"/>
</dbReference>
<dbReference type="Proteomes" id="UP000295418">
    <property type="component" value="Unassembled WGS sequence"/>
</dbReference>
<sequence length="80" mass="9588">MRKRKTSKQDKLLHAKKRFKAIRLHSAKQRSKKDQNINRGILVFNQERLHKNRREFEEGYQTGYKKGFDQGLIDGAKYLL</sequence>
<gene>
    <name evidence="1" type="ORF">E0485_21560</name>
</gene>
<organism evidence="1 2">
    <name type="scientific">Paenibacillus albiflavus</name>
    <dbReference type="NCBI Taxonomy" id="2545760"/>
    <lineage>
        <taxon>Bacteria</taxon>
        <taxon>Bacillati</taxon>
        <taxon>Bacillota</taxon>
        <taxon>Bacilli</taxon>
        <taxon>Bacillales</taxon>
        <taxon>Paenibacillaceae</taxon>
        <taxon>Paenibacillus</taxon>
    </lineage>
</organism>
<reference evidence="1 2" key="1">
    <citation type="submission" date="2019-03" db="EMBL/GenBank/DDBJ databases">
        <authorList>
            <person name="Kim M.K.M."/>
        </authorList>
    </citation>
    <scope>NUCLEOTIDE SEQUENCE [LARGE SCALE GENOMIC DNA]</scope>
    <source>
        <strain evidence="1 2">18JY21-1</strain>
    </source>
</reference>
<proteinExistence type="predicted"/>
<comment type="caution">
    <text evidence="1">The sequence shown here is derived from an EMBL/GenBank/DDBJ whole genome shotgun (WGS) entry which is preliminary data.</text>
</comment>
<accession>A0A4R4E695</accession>
<dbReference type="RefSeq" id="WP_132420132.1">
    <property type="nucleotide sequence ID" value="NZ_SKFG01000034.1"/>
</dbReference>
<evidence type="ECO:0000313" key="2">
    <source>
        <dbReference type="Proteomes" id="UP000295418"/>
    </source>
</evidence>
<dbReference type="AlphaFoldDB" id="A0A4R4E695"/>
<protein>
    <submittedName>
        <fullName evidence="1">Uncharacterized protein</fullName>
    </submittedName>
</protein>
<name>A0A4R4E695_9BACL</name>
<evidence type="ECO:0000313" key="1">
    <source>
        <dbReference type="EMBL" id="TCZ73208.1"/>
    </source>
</evidence>
<keyword evidence="2" id="KW-1185">Reference proteome</keyword>